<protein>
    <recommendedName>
        <fullName evidence="5">BHLH domain-containing protein</fullName>
    </recommendedName>
</protein>
<sequence>MRRLRLSPRDFGVPLSNTFTISFGDVKPKNEMLHIDDSLGYEVVGATKIPIISRNPIQAQDHRKRREKLNQNFISLSSLIPTLNKMDKASVLEDAPIYIKELQDRVKELEGLSNKEKECSRLCITCVGFISLDRMLNQQQQGCWRVMEVEQSNHSLNFHKPSKEQSIGFVTALQGFSVMPLHIYKCCDQHILKGQLEQWESFHICGPVKSGKHVPDPTTGAFKGFGVLHALRLLSKLSIDGQELMLNFDNANKEYLKSYVEKKKENLKNTEGSFLFDLNTFSIIYKGKMVIHFLKYVVLGK</sequence>
<dbReference type="GO" id="GO:0005634">
    <property type="term" value="C:nucleus"/>
    <property type="evidence" value="ECO:0007669"/>
    <property type="project" value="UniProtKB-SubCell"/>
</dbReference>
<keyword evidence="7" id="KW-1185">Reference proteome</keyword>
<dbReference type="PROSITE" id="PS50888">
    <property type="entry name" value="BHLH"/>
    <property type="match status" value="1"/>
</dbReference>
<evidence type="ECO:0000256" key="2">
    <source>
        <dbReference type="ARBA" id="ARBA00023015"/>
    </source>
</evidence>
<dbReference type="SMART" id="SM00353">
    <property type="entry name" value="HLH"/>
    <property type="match status" value="1"/>
</dbReference>
<dbReference type="GO" id="GO:0046983">
    <property type="term" value="F:protein dimerization activity"/>
    <property type="evidence" value="ECO:0007669"/>
    <property type="project" value="InterPro"/>
</dbReference>
<evidence type="ECO:0000259" key="5">
    <source>
        <dbReference type="PROSITE" id="PS50888"/>
    </source>
</evidence>
<proteinExistence type="predicted"/>
<dbReference type="AlphaFoldDB" id="A0A9R1XFS9"/>
<dbReference type="PANTHER" id="PTHR45959">
    <property type="entry name" value="BHLH TRANSCRIPTION FACTOR"/>
    <property type="match status" value="1"/>
</dbReference>
<evidence type="ECO:0000256" key="1">
    <source>
        <dbReference type="ARBA" id="ARBA00004123"/>
    </source>
</evidence>
<evidence type="ECO:0000256" key="3">
    <source>
        <dbReference type="ARBA" id="ARBA00023163"/>
    </source>
</evidence>
<dbReference type="Pfam" id="PF00010">
    <property type="entry name" value="HLH"/>
    <property type="match status" value="1"/>
</dbReference>
<comment type="caution">
    <text evidence="6">The sequence shown here is derived from an EMBL/GenBank/DDBJ whole genome shotgun (WGS) entry which is preliminary data.</text>
</comment>
<keyword evidence="4" id="KW-0539">Nucleus</keyword>
<dbReference type="EMBL" id="NBSK02000005">
    <property type="protein sequence ID" value="KAJ0208534.1"/>
    <property type="molecule type" value="Genomic_DNA"/>
</dbReference>
<comment type="subcellular location">
    <subcellularLocation>
        <location evidence="1">Nucleus</location>
    </subcellularLocation>
</comment>
<evidence type="ECO:0000313" key="6">
    <source>
        <dbReference type="EMBL" id="KAJ0208534.1"/>
    </source>
</evidence>
<gene>
    <name evidence="6" type="ORF">LSAT_V11C500244540</name>
</gene>
<dbReference type="Gene3D" id="4.10.280.10">
    <property type="entry name" value="Helix-loop-helix DNA-binding domain"/>
    <property type="match status" value="1"/>
</dbReference>
<accession>A0A9R1XFS9</accession>
<dbReference type="InterPro" id="IPR011598">
    <property type="entry name" value="bHLH_dom"/>
</dbReference>
<reference evidence="6 7" key="1">
    <citation type="journal article" date="2017" name="Nat. Commun.">
        <title>Genome assembly with in vitro proximity ligation data and whole-genome triplication in lettuce.</title>
        <authorList>
            <person name="Reyes-Chin-Wo S."/>
            <person name="Wang Z."/>
            <person name="Yang X."/>
            <person name="Kozik A."/>
            <person name="Arikit S."/>
            <person name="Song C."/>
            <person name="Xia L."/>
            <person name="Froenicke L."/>
            <person name="Lavelle D.O."/>
            <person name="Truco M.J."/>
            <person name="Xia R."/>
            <person name="Zhu S."/>
            <person name="Xu C."/>
            <person name="Xu H."/>
            <person name="Xu X."/>
            <person name="Cox K."/>
            <person name="Korf I."/>
            <person name="Meyers B.C."/>
            <person name="Michelmore R.W."/>
        </authorList>
    </citation>
    <scope>NUCLEOTIDE SEQUENCE [LARGE SCALE GENOMIC DNA]</scope>
    <source>
        <strain evidence="7">cv. Salinas</strain>
        <tissue evidence="6">Seedlings</tissue>
    </source>
</reference>
<evidence type="ECO:0000313" key="7">
    <source>
        <dbReference type="Proteomes" id="UP000235145"/>
    </source>
</evidence>
<dbReference type="InterPro" id="IPR036638">
    <property type="entry name" value="HLH_DNA-bd_sf"/>
</dbReference>
<organism evidence="6 7">
    <name type="scientific">Lactuca sativa</name>
    <name type="common">Garden lettuce</name>
    <dbReference type="NCBI Taxonomy" id="4236"/>
    <lineage>
        <taxon>Eukaryota</taxon>
        <taxon>Viridiplantae</taxon>
        <taxon>Streptophyta</taxon>
        <taxon>Embryophyta</taxon>
        <taxon>Tracheophyta</taxon>
        <taxon>Spermatophyta</taxon>
        <taxon>Magnoliopsida</taxon>
        <taxon>eudicotyledons</taxon>
        <taxon>Gunneridae</taxon>
        <taxon>Pentapetalae</taxon>
        <taxon>asterids</taxon>
        <taxon>campanulids</taxon>
        <taxon>Asterales</taxon>
        <taxon>Asteraceae</taxon>
        <taxon>Cichorioideae</taxon>
        <taxon>Cichorieae</taxon>
        <taxon>Lactucinae</taxon>
        <taxon>Lactuca</taxon>
    </lineage>
</organism>
<feature type="domain" description="BHLH" evidence="5">
    <location>
        <begin position="53"/>
        <end position="102"/>
    </location>
</feature>
<evidence type="ECO:0000256" key="4">
    <source>
        <dbReference type="ARBA" id="ARBA00023242"/>
    </source>
</evidence>
<dbReference type="SUPFAM" id="SSF47459">
    <property type="entry name" value="HLH, helix-loop-helix DNA-binding domain"/>
    <property type="match status" value="1"/>
</dbReference>
<dbReference type="Proteomes" id="UP000235145">
    <property type="component" value="Unassembled WGS sequence"/>
</dbReference>
<dbReference type="InterPro" id="IPR052610">
    <property type="entry name" value="bHLH_transcription_regulator"/>
</dbReference>
<keyword evidence="3" id="KW-0804">Transcription</keyword>
<keyword evidence="2" id="KW-0805">Transcription regulation</keyword>
<name>A0A9R1XFS9_LACSA</name>
<dbReference type="PANTHER" id="PTHR45959:SF35">
    <property type="entry name" value="MYC-TYPE, BASIC HELIX-LOOP-HELIX (BHLH) DOMAIN-CONTAINING PROTEIN-RELATED"/>
    <property type="match status" value="1"/>
</dbReference>